<comment type="caution">
    <text evidence="2">The sequence shown here is derived from an EMBL/GenBank/DDBJ whole genome shotgun (WGS) entry which is preliminary data.</text>
</comment>
<accession>A0A4C1VD32</accession>
<gene>
    <name evidence="2" type="ORF">EVAR_4336_1</name>
</gene>
<name>A0A4C1VD32_EUMVA</name>
<proteinExistence type="predicted"/>
<feature type="region of interest" description="Disordered" evidence="1">
    <location>
        <begin position="35"/>
        <end position="61"/>
    </location>
</feature>
<dbReference type="EMBL" id="BGZK01000315">
    <property type="protein sequence ID" value="GBP36192.1"/>
    <property type="molecule type" value="Genomic_DNA"/>
</dbReference>
<dbReference type="AlphaFoldDB" id="A0A4C1VD32"/>
<protein>
    <submittedName>
        <fullName evidence="2">Uncharacterized protein</fullName>
    </submittedName>
</protein>
<evidence type="ECO:0000313" key="3">
    <source>
        <dbReference type="Proteomes" id="UP000299102"/>
    </source>
</evidence>
<feature type="compositionally biased region" description="Polar residues" evidence="1">
    <location>
        <begin position="48"/>
        <end position="61"/>
    </location>
</feature>
<organism evidence="2 3">
    <name type="scientific">Eumeta variegata</name>
    <name type="common">Bagworm moth</name>
    <name type="synonym">Eumeta japonica</name>
    <dbReference type="NCBI Taxonomy" id="151549"/>
    <lineage>
        <taxon>Eukaryota</taxon>
        <taxon>Metazoa</taxon>
        <taxon>Ecdysozoa</taxon>
        <taxon>Arthropoda</taxon>
        <taxon>Hexapoda</taxon>
        <taxon>Insecta</taxon>
        <taxon>Pterygota</taxon>
        <taxon>Neoptera</taxon>
        <taxon>Endopterygota</taxon>
        <taxon>Lepidoptera</taxon>
        <taxon>Glossata</taxon>
        <taxon>Ditrysia</taxon>
        <taxon>Tineoidea</taxon>
        <taxon>Psychidae</taxon>
        <taxon>Oiketicinae</taxon>
        <taxon>Eumeta</taxon>
    </lineage>
</organism>
<dbReference type="Proteomes" id="UP000299102">
    <property type="component" value="Unassembled WGS sequence"/>
</dbReference>
<reference evidence="2 3" key="1">
    <citation type="journal article" date="2019" name="Commun. Biol.">
        <title>The bagworm genome reveals a unique fibroin gene that provides high tensile strength.</title>
        <authorList>
            <person name="Kono N."/>
            <person name="Nakamura H."/>
            <person name="Ohtoshi R."/>
            <person name="Tomita M."/>
            <person name="Numata K."/>
            <person name="Arakawa K."/>
        </authorList>
    </citation>
    <scope>NUCLEOTIDE SEQUENCE [LARGE SCALE GENOMIC DNA]</scope>
</reference>
<keyword evidence="3" id="KW-1185">Reference proteome</keyword>
<evidence type="ECO:0000256" key="1">
    <source>
        <dbReference type="SAM" id="MobiDB-lite"/>
    </source>
</evidence>
<sequence length="277" mass="30776">MGTTAHGHTQLQRRRASPASWAVIGYLMEGVEEEGAGQWRGSGPPELSLTSRNPTSKAATSRSYSVRNCGSAPVELVYLCAPVNFIPSRVPEKKGLDRRTDGRTDGQQSDPIRVPFFPFEMQLRLSASERAVLDQKILGFISDGHGRIGGCLFNSSQIKPFATCLEEHVQFTTYLVKPSVLVYVITLMRRSIRLTQSLRIEIEPGTGSVSRIIMTVCDAPVTRTTTHAMRNLYSVDSTCRLSTTPLRNVSLWDYPARTNITNERDSLIERLFYGSSC</sequence>
<evidence type="ECO:0000313" key="2">
    <source>
        <dbReference type="EMBL" id="GBP36192.1"/>
    </source>
</evidence>